<organism evidence="6 7">
    <name type="scientific">Georgenia alba</name>
    <dbReference type="NCBI Taxonomy" id="2233858"/>
    <lineage>
        <taxon>Bacteria</taxon>
        <taxon>Bacillati</taxon>
        <taxon>Actinomycetota</taxon>
        <taxon>Actinomycetes</taxon>
        <taxon>Micrococcales</taxon>
        <taxon>Bogoriellaceae</taxon>
        <taxon>Georgenia</taxon>
    </lineage>
</organism>
<sequence>MVPEQPVHTVASEQHRNFAGLRSPGEIIFGSGQRHALAQVVQRLGSRAFLCVDPHIAGSPELDALTDGLRGAGITSGVYADVVPELPTANVMAAVTEARAHDADVVVAVGGGSSIDLAKVVSCLLAHGGEPADYYGEFGVPGPVLPLVAVPTTAGTGSEVTPVAVLTDSERRLKVGISSPYLIPTVAICDPELTITCPPAVTAASGVDALSHCIEALTAVRREPTATLMGERVFIGRGRLTDQLALAGASSIISGLHRAHAVPEDIRAREEVMYGSMLGGLAFGTAGTAAAHALQYPIGAATKTPHGVGIGLLLPYVMEYNRGACIPEFAQLAQILGAEDAEEETRARRAPGLVQSYVRKLGIPVSLKEIGFDDERIDWAAEQGLKSVRLAENNPVPLTVDGARRILQAAAHGDAQADKTSKEIAV</sequence>
<dbReference type="InterPro" id="IPR056798">
    <property type="entry name" value="ADH_Fe_C"/>
</dbReference>
<evidence type="ECO:0000313" key="7">
    <source>
        <dbReference type="Proteomes" id="UP001596455"/>
    </source>
</evidence>
<dbReference type="PANTHER" id="PTHR11496:SF102">
    <property type="entry name" value="ALCOHOL DEHYDROGENASE 4"/>
    <property type="match status" value="1"/>
</dbReference>
<dbReference type="InterPro" id="IPR001670">
    <property type="entry name" value="ADH_Fe/GldA"/>
</dbReference>
<dbReference type="RefSeq" id="WP_382391330.1">
    <property type="nucleotide sequence ID" value="NZ_JBHTCQ010000001.1"/>
</dbReference>
<accession>A0ABW2Q4T0</accession>
<evidence type="ECO:0000256" key="1">
    <source>
        <dbReference type="ARBA" id="ARBA00007358"/>
    </source>
</evidence>
<name>A0ABW2Q4T0_9MICO</name>
<evidence type="ECO:0000313" key="6">
    <source>
        <dbReference type="EMBL" id="MFC7404181.1"/>
    </source>
</evidence>
<keyword evidence="2" id="KW-0560">Oxidoreductase</keyword>
<keyword evidence="3" id="KW-0520">NAD</keyword>
<gene>
    <name evidence="6" type="ORF">ACFQQL_03585</name>
</gene>
<dbReference type="PROSITE" id="PS00913">
    <property type="entry name" value="ADH_IRON_1"/>
    <property type="match status" value="1"/>
</dbReference>
<dbReference type="CDD" id="cd08191">
    <property type="entry name" value="Fe-ADH-like"/>
    <property type="match status" value="1"/>
</dbReference>
<keyword evidence="7" id="KW-1185">Reference proteome</keyword>
<protein>
    <submittedName>
        <fullName evidence="6">Iron-containing alcohol dehydrogenase</fullName>
    </submittedName>
</protein>
<feature type="domain" description="Fe-containing alcohol dehydrogenase-like C-terminal" evidence="5">
    <location>
        <begin position="202"/>
        <end position="410"/>
    </location>
</feature>
<evidence type="ECO:0000256" key="2">
    <source>
        <dbReference type="ARBA" id="ARBA00023002"/>
    </source>
</evidence>
<comment type="caution">
    <text evidence="6">The sequence shown here is derived from an EMBL/GenBank/DDBJ whole genome shotgun (WGS) entry which is preliminary data.</text>
</comment>
<evidence type="ECO:0000256" key="3">
    <source>
        <dbReference type="ARBA" id="ARBA00023027"/>
    </source>
</evidence>
<comment type="similarity">
    <text evidence="1">Belongs to the iron-containing alcohol dehydrogenase family.</text>
</comment>
<reference evidence="7" key="1">
    <citation type="journal article" date="2019" name="Int. J. Syst. Evol. Microbiol.">
        <title>The Global Catalogue of Microorganisms (GCM) 10K type strain sequencing project: providing services to taxonomists for standard genome sequencing and annotation.</title>
        <authorList>
            <consortium name="The Broad Institute Genomics Platform"/>
            <consortium name="The Broad Institute Genome Sequencing Center for Infectious Disease"/>
            <person name="Wu L."/>
            <person name="Ma J."/>
        </authorList>
    </citation>
    <scope>NUCLEOTIDE SEQUENCE [LARGE SCALE GENOMIC DNA]</scope>
    <source>
        <strain evidence="7">JCM 1490</strain>
    </source>
</reference>
<evidence type="ECO:0000259" key="5">
    <source>
        <dbReference type="Pfam" id="PF25137"/>
    </source>
</evidence>
<dbReference type="PANTHER" id="PTHR11496">
    <property type="entry name" value="ALCOHOL DEHYDROGENASE"/>
    <property type="match status" value="1"/>
</dbReference>
<dbReference type="Proteomes" id="UP001596455">
    <property type="component" value="Unassembled WGS sequence"/>
</dbReference>
<dbReference type="Gene3D" id="1.20.1090.10">
    <property type="entry name" value="Dehydroquinate synthase-like - alpha domain"/>
    <property type="match status" value="1"/>
</dbReference>
<dbReference type="EMBL" id="JBHTCQ010000001">
    <property type="protein sequence ID" value="MFC7404181.1"/>
    <property type="molecule type" value="Genomic_DNA"/>
</dbReference>
<dbReference type="SUPFAM" id="SSF56796">
    <property type="entry name" value="Dehydroquinate synthase-like"/>
    <property type="match status" value="1"/>
</dbReference>
<dbReference type="Gene3D" id="3.40.50.1970">
    <property type="match status" value="1"/>
</dbReference>
<feature type="domain" description="Alcohol dehydrogenase iron-type/glycerol dehydrogenase GldA" evidence="4">
    <location>
        <begin position="24"/>
        <end position="191"/>
    </location>
</feature>
<dbReference type="InterPro" id="IPR039697">
    <property type="entry name" value="Alcohol_dehydrogenase_Fe"/>
</dbReference>
<dbReference type="Pfam" id="PF25137">
    <property type="entry name" value="ADH_Fe_C"/>
    <property type="match status" value="1"/>
</dbReference>
<dbReference type="Pfam" id="PF00465">
    <property type="entry name" value="Fe-ADH"/>
    <property type="match status" value="1"/>
</dbReference>
<evidence type="ECO:0000259" key="4">
    <source>
        <dbReference type="Pfam" id="PF00465"/>
    </source>
</evidence>
<dbReference type="InterPro" id="IPR018211">
    <property type="entry name" value="ADH_Fe_CS"/>
</dbReference>
<proteinExistence type="inferred from homology"/>